<dbReference type="EMBL" id="CAJVQA010002780">
    <property type="protein sequence ID" value="CAG8557139.1"/>
    <property type="molecule type" value="Genomic_DNA"/>
</dbReference>
<keyword evidence="3 10" id="KW-0812">Transmembrane</keyword>
<feature type="domain" description="ABC transmembrane type-1" evidence="12">
    <location>
        <begin position="266"/>
        <end position="566"/>
    </location>
</feature>
<dbReference type="Gene3D" id="1.20.1560.10">
    <property type="entry name" value="ABC transporter type 1, transmembrane domain"/>
    <property type="match status" value="3"/>
</dbReference>
<keyword evidence="2" id="KW-0813">Transport</keyword>
<dbReference type="PROSITE" id="PS00211">
    <property type="entry name" value="ABC_TRANSPORTER_1"/>
    <property type="match status" value="2"/>
</dbReference>
<dbReference type="SUPFAM" id="SSF90123">
    <property type="entry name" value="ABC transporter transmembrane region"/>
    <property type="match status" value="2"/>
</dbReference>
<evidence type="ECO:0000256" key="9">
    <source>
        <dbReference type="ARBA" id="ARBA00023180"/>
    </source>
</evidence>
<evidence type="ECO:0000313" key="14">
    <source>
        <dbReference type="Proteomes" id="UP000789759"/>
    </source>
</evidence>
<dbReference type="Gene3D" id="3.40.50.300">
    <property type="entry name" value="P-loop containing nucleotide triphosphate hydrolases"/>
    <property type="match status" value="2"/>
</dbReference>
<feature type="transmembrane region" description="Helical" evidence="10">
    <location>
        <begin position="159"/>
        <end position="177"/>
    </location>
</feature>
<keyword evidence="7 10" id="KW-1133">Transmembrane helix</keyword>
<dbReference type="OrthoDB" id="6500128at2759"/>
<comment type="subcellular location">
    <subcellularLocation>
        <location evidence="1">Membrane</location>
        <topology evidence="1">Multi-pass membrane protein</topology>
    </subcellularLocation>
</comment>
<name>A0A9N9FSK8_9GLOM</name>
<feature type="domain" description="ABC transporter" evidence="11">
    <location>
        <begin position="1164"/>
        <end position="1408"/>
    </location>
</feature>
<dbReference type="PROSITE" id="PS50929">
    <property type="entry name" value="ABC_TM1F"/>
    <property type="match status" value="2"/>
</dbReference>
<evidence type="ECO:0000256" key="10">
    <source>
        <dbReference type="SAM" id="Phobius"/>
    </source>
</evidence>
<keyword evidence="6" id="KW-0067">ATP-binding</keyword>
<dbReference type="SMART" id="SM00382">
    <property type="entry name" value="AAA"/>
    <property type="match status" value="2"/>
</dbReference>
<dbReference type="GO" id="GO:0140359">
    <property type="term" value="F:ABC-type transporter activity"/>
    <property type="evidence" value="ECO:0007669"/>
    <property type="project" value="InterPro"/>
</dbReference>
<sequence length="1428" mass="161143">MSLVDTIPPIIVVAVSSISLILQIIRNRTKYIEIPSEEVSDDIIDSARFSTVKRDVVKLGFTILQTGLFTFLFCWRFKHGNDINYDTISAGILAICWFYALSISIIALSLKSRRWRWILNAYLTAFFFTSSLCSLWQFITVIKLRSSGSYRIDEIIEQLSVICNFVFSVTATSIAITTPMGPPILQNGKAVCAIEYCSIWKFITYSSASKLVFKAYKQKTFSDDELDLLPFALQARSLYNVFKTSKGSKLLYRIWIANKRVLALQLLFTIIGAALYYAPILFLYLFLSFIQTKLANDSLEPGFLYIFGLLISNILLYFTVAQNWYWASCVLQVSVKGMLNSEIYSKSLRRIDSHVSVVKDETDKPEDDSDKVDDNDSSVGKITNLMSVDSSRVSEFSVWWTSTIDSPIELAVGIYFLYQLLGVSCLLGFSIMIITLPINHQTAKLSAKTQDKLMSARDRRVGLMNEVLQGIRMIKFFAWEKNWENRVLESRKIELKQLRNSFIYLAMFDLLWSASPILVTILSFFFYTKIQGNELTPAVAFTSIVVFNELRFALNILPEVFTEALQTLISIRRIENFLNEDEIDIPPENNYPLITSISFENATVSWNRIKENSDEFTMHDLNLDFPVGELSIICGPTGSGKTLLLMSLLGETNICSGKINSPRCLTIPTDKDINENNWILPNCTAYVAQQAWLQNASIRDNILFGLPYNESRYNQVIKVCALEKDFQIFEDGDMTEIGEKGITLSGGQKMRVALARAVYSRAQHIYIDDVFSAVDAHTASQLMSKCLLGPIMKGRTRILVTHHIRLSVADAAYLVVVNNGKIVTSGSVSELRNSGTLALILDENDSQSEFANSIELAAENAVKVSNISEQSISSSSIPGHKAGSSTASDATLVENVENVAQADDSQPTKKVSKPKVLVEEEARPTGMIKFKIYMSYFRANGNIIYWSIFVGLFVVTRVTQITETWWLQVWSNANTSETTPSLFNFVRQDNLIIIDEIIDDIHMPHSVDYYLTIYVLITLLSIVIGILRFVWLYYGSLKASKKLYQRLLHQVIRAPLRFFDTTPVGRILNRFSKDFETIDSSIAPGIFILWNLDRLDAGLAGLSLSFAMHFTEQIMWTVRNYTSLEMSLNAVERVSEFSEIPQEAPAIIEPRPPAYWPHNGAIMVQNLEVKYAPDLEPVLHHISFNVEGQEKVGLVGRTGSGKSTIALTLFRFVEPSDGRILVDEIDISSVGVEDLRSRITIIPQDPTLFTGTIRSNLDAFSQYEDSEILESLRRVHLIPSADDVETNTFSGDNINLFKNLDTPVSEGGKNFSQGQRQLLCLARALLRRSKIILMDEATASIDFAMDEKIQKMIRTEFADCTILCIAHRLRTVIDYDRILVIDRGNIIEFDSPYNLITDSNSVFYRMCQNSGEFDLLMSLVLKKGKADS</sequence>
<keyword evidence="8 10" id="KW-0472">Membrane</keyword>
<dbReference type="Proteomes" id="UP000789759">
    <property type="component" value="Unassembled WGS sequence"/>
</dbReference>
<evidence type="ECO:0000256" key="6">
    <source>
        <dbReference type="ARBA" id="ARBA00022840"/>
    </source>
</evidence>
<dbReference type="InterPro" id="IPR003439">
    <property type="entry name" value="ABC_transporter-like_ATP-bd"/>
</dbReference>
<evidence type="ECO:0000256" key="2">
    <source>
        <dbReference type="ARBA" id="ARBA00022448"/>
    </source>
</evidence>
<feature type="transmembrane region" description="Helical" evidence="10">
    <location>
        <begin position="6"/>
        <end position="25"/>
    </location>
</feature>
<organism evidence="13 14">
    <name type="scientific">Cetraspora pellucida</name>
    <dbReference type="NCBI Taxonomy" id="1433469"/>
    <lineage>
        <taxon>Eukaryota</taxon>
        <taxon>Fungi</taxon>
        <taxon>Fungi incertae sedis</taxon>
        <taxon>Mucoromycota</taxon>
        <taxon>Glomeromycotina</taxon>
        <taxon>Glomeromycetes</taxon>
        <taxon>Diversisporales</taxon>
        <taxon>Gigasporaceae</taxon>
        <taxon>Cetraspora</taxon>
    </lineage>
</organism>
<dbReference type="PANTHER" id="PTHR24223">
    <property type="entry name" value="ATP-BINDING CASSETTE SUB-FAMILY C"/>
    <property type="match status" value="1"/>
</dbReference>
<dbReference type="InterPro" id="IPR036640">
    <property type="entry name" value="ABC1_TM_sf"/>
</dbReference>
<accession>A0A9N9FSK8</accession>
<dbReference type="CDD" id="cd18596">
    <property type="entry name" value="ABC_6TM_VMR1_D1_like"/>
    <property type="match status" value="1"/>
</dbReference>
<dbReference type="InterPro" id="IPR003593">
    <property type="entry name" value="AAA+_ATPase"/>
</dbReference>
<evidence type="ECO:0000256" key="3">
    <source>
        <dbReference type="ARBA" id="ARBA00022692"/>
    </source>
</evidence>
<dbReference type="CDD" id="cd03244">
    <property type="entry name" value="ABCC_MRP_domain2"/>
    <property type="match status" value="1"/>
</dbReference>
<protein>
    <submittedName>
        <fullName evidence="13">2172_t:CDS:1</fullName>
    </submittedName>
</protein>
<dbReference type="PROSITE" id="PS50893">
    <property type="entry name" value="ABC_TRANSPORTER_2"/>
    <property type="match status" value="2"/>
</dbReference>
<dbReference type="InterPro" id="IPR011527">
    <property type="entry name" value="ABC1_TM_dom"/>
</dbReference>
<dbReference type="PANTHER" id="PTHR24223:SF353">
    <property type="entry name" value="ABC TRANSPORTER ATP-BINDING PROTEIN_PERMEASE VMR1-RELATED"/>
    <property type="match status" value="1"/>
</dbReference>
<feature type="transmembrane region" description="Helical" evidence="10">
    <location>
        <begin position="1009"/>
        <end position="1034"/>
    </location>
</feature>
<gene>
    <name evidence="13" type="ORF">CPELLU_LOCUS5028</name>
</gene>
<dbReference type="SUPFAM" id="SSF52540">
    <property type="entry name" value="P-loop containing nucleoside triphosphate hydrolases"/>
    <property type="match status" value="2"/>
</dbReference>
<feature type="transmembrane region" description="Helical" evidence="10">
    <location>
        <begin position="117"/>
        <end position="139"/>
    </location>
</feature>
<comment type="caution">
    <text evidence="13">The sequence shown here is derived from an EMBL/GenBank/DDBJ whole genome shotgun (WGS) entry which is preliminary data.</text>
</comment>
<evidence type="ECO:0000259" key="12">
    <source>
        <dbReference type="PROSITE" id="PS50929"/>
    </source>
</evidence>
<dbReference type="Pfam" id="PF00664">
    <property type="entry name" value="ABC_membrane"/>
    <property type="match status" value="2"/>
</dbReference>
<evidence type="ECO:0000256" key="4">
    <source>
        <dbReference type="ARBA" id="ARBA00022737"/>
    </source>
</evidence>
<dbReference type="GO" id="GO:0016887">
    <property type="term" value="F:ATP hydrolysis activity"/>
    <property type="evidence" value="ECO:0007669"/>
    <property type="project" value="InterPro"/>
</dbReference>
<feature type="domain" description="ABC transporter" evidence="11">
    <location>
        <begin position="597"/>
        <end position="844"/>
    </location>
</feature>
<dbReference type="FunFam" id="3.40.50.300:FF:000825">
    <property type="entry name" value="ABC bile acid transporter"/>
    <property type="match status" value="1"/>
</dbReference>
<feature type="transmembrane region" description="Helical" evidence="10">
    <location>
        <begin position="415"/>
        <end position="438"/>
    </location>
</feature>
<feature type="transmembrane region" description="Helical" evidence="10">
    <location>
        <begin position="90"/>
        <end position="110"/>
    </location>
</feature>
<keyword evidence="5" id="KW-0547">Nucleotide-binding</keyword>
<feature type="transmembrane region" description="Helical" evidence="10">
    <location>
        <begin position="56"/>
        <end position="78"/>
    </location>
</feature>
<feature type="transmembrane region" description="Helical" evidence="10">
    <location>
        <begin position="943"/>
        <end position="962"/>
    </location>
</feature>
<dbReference type="GO" id="GO:0005524">
    <property type="term" value="F:ATP binding"/>
    <property type="evidence" value="ECO:0007669"/>
    <property type="project" value="UniProtKB-KW"/>
</dbReference>
<evidence type="ECO:0000256" key="1">
    <source>
        <dbReference type="ARBA" id="ARBA00004141"/>
    </source>
</evidence>
<dbReference type="InterPro" id="IPR017871">
    <property type="entry name" value="ABC_transporter-like_CS"/>
</dbReference>
<feature type="transmembrane region" description="Helical" evidence="10">
    <location>
        <begin position="261"/>
        <end position="290"/>
    </location>
</feature>
<evidence type="ECO:0000256" key="8">
    <source>
        <dbReference type="ARBA" id="ARBA00023136"/>
    </source>
</evidence>
<dbReference type="Pfam" id="PF00005">
    <property type="entry name" value="ABC_tran"/>
    <property type="match status" value="2"/>
</dbReference>
<keyword evidence="4" id="KW-0677">Repeat</keyword>
<dbReference type="CDD" id="cd03250">
    <property type="entry name" value="ABCC_MRP_domain1"/>
    <property type="match status" value="1"/>
</dbReference>
<feature type="transmembrane region" description="Helical" evidence="10">
    <location>
        <begin position="302"/>
        <end position="320"/>
    </location>
</feature>
<dbReference type="InterPro" id="IPR027417">
    <property type="entry name" value="P-loop_NTPase"/>
</dbReference>
<dbReference type="FunFam" id="3.40.50.300:FF:000565">
    <property type="entry name" value="ABC bile acid transporter"/>
    <property type="match status" value="1"/>
</dbReference>
<dbReference type="InterPro" id="IPR050173">
    <property type="entry name" value="ABC_transporter_C-like"/>
</dbReference>
<dbReference type="GO" id="GO:0000329">
    <property type="term" value="C:fungal-type vacuole membrane"/>
    <property type="evidence" value="ECO:0007669"/>
    <property type="project" value="TreeGrafter"/>
</dbReference>
<evidence type="ECO:0000256" key="7">
    <source>
        <dbReference type="ARBA" id="ARBA00022989"/>
    </source>
</evidence>
<evidence type="ECO:0000313" key="13">
    <source>
        <dbReference type="EMBL" id="CAG8557139.1"/>
    </source>
</evidence>
<feature type="domain" description="ABC transmembrane type-1" evidence="12">
    <location>
        <begin position="993"/>
        <end position="1090"/>
    </location>
</feature>
<keyword evidence="9" id="KW-0325">Glycoprotein</keyword>
<evidence type="ECO:0000259" key="11">
    <source>
        <dbReference type="PROSITE" id="PS50893"/>
    </source>
</evidence>
<proteinExistence type="predicted"/>
<feature type="transmembrane region" description="Helical" evidence="10">
    <location>
        <begin position="502"/>
        <end position="527"/>
    </location>
</feature>
<evidence type="ECO:0000256" key="5">
    <source>
        <dbReference type="ARBA" id="ARBA00022741"/>
    </source>
</evidence>
<reference evidence="13" key="1">
    <citation type="submission" date="2021-06" db="EMBL/GenBank/DDBJ databases">
        <authorList>
            <person name="Kallberg Y."/>
            <person name="Tangrot J."/>
            <person name="Rosling A."/>
        </authorList>
    </citation>
    <scope>NUCLEOTIDE SEQUENCE</scope>
    <source>
        <strain evidence="13">FL966</strain>
    </source>
</reference>
<keyword evidence="14" id="KW-1185">Reference proteome</keyword>